<organism evidence="7 8">
    <name type="scientific">Bacillus zhangzhouensis</name>
    <dbReference type="NCBI Taxonomy" id="1178540"/>
    <lineage>
        <taxon>Bacteria</taxon>
        <taxon>Bacillati</taxon>
        <taxon>Bacillota</taxon>
        <taxon>Bacilli</taxon>
        <taxon>Bacillales</taxon>
        <taxon>Bacillaceae</taxon>
        <taxon>Bacillus</taxon>
    </lineage>
</organism>
<comment type="caution">
    <text evidence="7">The sequence shown here is derived from an EMBL/GenBank/DDBJ whole genome shotgun (WGS) entry which is preliminary data.</text>
</comment>
<dbReference type="SUPFAM" id="SSF75615">
    <property type="entry name" value="Siroheme synthase middle domains-like"/>
    <property type="match status" value="1"/>
</dbReference>
<dbReference type="InterPro" id="IPR036291">
    <property type="entry name" value="NAD(P)-bd_dom_sf"/>
</dbReference>
<dbReference type="Pfam" id="PF13241">
    <property type="entry name" value="NAD_binding_7"/>
    <property type="match status" value="1"/>
</dbReference>
<dbReference type="RefSeq" id="WP_034317888.1">
    <property type="nucleotide sequence ID" value="NZ_JAVIKA010000002.1"/>
</dbReference>
<evidence type="ECO:0000313" key="7">
    <source>
        <dbReference type="EMBL" id="KEP27909.1"/>
    </source>
</evidence>
<dbReference type="GO" id="GO:0019354">
    <property type="term" value="P:siroheme biosynthetic process"/>
    <property type="evidence" value="ECO:0007669"/>
    <property type="project" value="UniProtKB-UniPathway"/>
</dbReference>
<dbReference type="UniPathway" id="UPA00262">
    <property type="reaction ID" value="UER00222"/>
</dbReference>
<evidence type="ECO:0000256" key="4">
    <source>
        <dbReference type="ARBA" id="ARBA00023027"/>
    </source>
</evidence>
<dbReference type="GO" id="GO:0043115">
    <property type="term" value="F:precorrin-2 dehydrogenase activity"/>
    <property type="evidence" value="ECO:0007669"/>
    <property type="project" value="UniProtKB-EC"/>
</dbReference>
<dbReference type="EMBL" id="JOTP01000002">
    <property type="protein sequence ID" value="KEP27909.1"/>
    <property type="molecule type" value="Genomic_DNA"/>
</dbReference>
<gene>
    <name evidence="7" type="ORF">BA70_07490</name>
</gene>
<evidence type="ECO:0000256" key="5">
    <source>
        <dbReference type="ARBA" id="ARBA00023244"/>
    </source>
</evidence>
<dbReference type="OrthoDB" id="9773765at2"/>
<keyword evidence="8" id="KW-1185">Reference proteome</keyword>
<dbReference type="PANTHER" id="PTHR35330:SF1">
    <property type="entry name" value="SIROHEME BIOSYNTHESIS PROTEIN MET8"/>
    <property type="match status" value="1"/>
</dbReference>
<keyword evidence="4" id="KW-0520">NAD</keyword>
<evidence type="ECO:0000256" key="1">
    <source>
        <dbReference type="ARBA" id="ARBA00005010"/>
    </source>
</evidence>
<dbReference type="PANTHER" id="PTHR35330">
    <property type="entry name" value="SIROHEME BIOSYNTHESIS PROTEIN MET8"/>
    <property type="match status" value="1"/>
</dbReference>
<comment type="catalytic activity">
    <reaction evidence="6">
        <text>precorrin-2 + NAD(+) = sirohydrochlorin + NADH + 2 H(+)</text>
        <dbReference type="Rhea" id="RHEA:15613"/>
        <dbReference type="ChEBI" id="CHEBI:15378"/>
        <dbReference type="ChEBI" id="CHEBI:57540"/>
        <dbReference type="ChEBI" id="CHEBI:57945"/>
        <dbReference type="ChEBI" id="CHEBI:58351"/>
        <dbReference type="ChEBI" id="CHEBI:58827"/>
        <dbReference type="EC" id="1.3.1.76"/>
    </reaction>
</comment>
<dbReference type="EC" id="1.3.1.76" evidence="2"/>
<keyword evidence="3" id="KW-0560">Oxidoreductase</keyword>
<accession>A0A081LF83</accession>
<dbReference type="InterPro" id="IPR028161">
    <property type="entry name" value="Met8-like"/>
</dbReference>
<dbReference type="eggNOG" id="COG1648">
    <property type="taxonomic scope" value="Bacteria"/>
</dbReference>
<evidence type="ECO:0000313" key="8">
    <source>
        <dbReference type="Proteomes" id="UP000028091"/>
    </source>
</evidence>
<name>A0A081LF83_9BACI</name>
<evidence type="ECO:0000256" key="6">
    <source>
        <dbReference type="ARBA" id="ARBA00047561"/>
    </source>
</evidence>
<dbReference type="Proteomes" id="UP000028091">
    <property type="component" value="Unassembled WGS sequence"/>
</dbReference>
<dbReference type="InterPro" id="IPR006367">
    <property type="entry name" value="Sirohaem_synthase_N"/>
</dbReference>
<keyword evidence="5" id="KW-0627">Porphyrin biosynthesis</keyword>
<dbReference type="Gene3D" id="3.40.50.720">
    <property type="entry name" value="NAD(P)-binding Rossmann-like Domain"/>
    <property type="match status" value="1"/>
</dbReference>
<proteinExistence type="predicted"/>
<dbReference type="AlphaFoldDB" id="A0A081LF83"/>
<dbReference type="NCBIfam" id="TIGR01470">
    <property type="entry name" value="cysG_Nterm"/>
    <property type="match status" value="1"/>
</dbReference>
<dbReference type="GO" id="GO:0004325">
    <property type="term" value="F:ferrochelatase activity"/>
    <property type="evidence" value="ECO:0007669"/>
    <property type="project" value="InterPro"/>
</dbReference>
<dbReference type="Gene3D" id="3.30.160.110">
    <property type="entry name" value="Siroheme synthase, domain 2"/>
    <property type="match status" value="1"/>
</dbReference>
<protein>
    <recommendedName>
        <fullName evidence="2">precorrin-2 dehydrogenase</fullName>
        <ecNumber evidence="2">1.3.1.76</ecNumber>
    </recommendedName>
</protein>
<reference evidence="7 8" key="1">
    <citation type="submission" date="2012-09" db="EMBL/GenBank/DDBJ databases">
        <title>Genome Sequence of Bacillus sp. DW5-4.</title>
        <authorList>
            <person name="Lai Q."/>
            <person name="Liu Y."/>
            <person name="Shao Z."/>
        </authorList>
    </citation>
    <scope>NUCLEOTIDE SEQUENCE [LARGE SCALE GENOMIC DNA]</scope>
    <source>
        <strain evidence="7 8">DW5-4</strain>
    </source>
</reference>
<comment type="pathway">
    <text evidence="1">Porphyrin-containing compound metabolism; siroheme biosynthesis; sirohydrochlorin from precorrin-2: step 1/1.</text>
</comment>
<dbReference type="SUPFAM" id="SSF51735">
    <property type="entry name" value="NAD(P)-binding Rossmann-fold domains"/>
    <property type="match status" value="1"/>
</dbReference>
<evidence type="ECO:0000256" key="2">
    <source>
        <dbReference type="ARBA" id="ARBA00012400"/>
    </source>
</evidence>
<evidence type="ECO:0000256" key="3">
    <source>
        <dbReference type="ARBA" id="ARBA00023002"/>
    </source>
</evidence>
<sequence length="167" mass="18252">MLPVHLDLTNKQVLIAGGGLVAARRASALCMEPCRITVVSPDISDEMAHLIDTYELNWKEKKVSAEDLEDAFFIVAATNDPSVNEWIAQTALPHQLVNCVSQSELGNVIMPKVVKAGKVTISVSTSGASPARTKQLAAAIETLLEKEDVDALEALYIERKKRQRKSR</sequence>